<dbReference type="PANTHER" id="PTHR32322:SF2">
    <property type="entry name" value="EAMA DOMAIN-CONTAINING PROTEIN"/>
    <property type="match status" value="1"/>
</dbReference>
<evidence type="ECO:0000256" key="4">
    <source>
        <dbReference type="ARBA" id="ARBA00023136"/>
    </source>
</evidence>
<dbReference type="Gene3D" id="1.10.3730.20">
    <property type="match status" value="1"/>
</dbReference>
<feature type="domain" description="EamA" evidence="6">
    <location>
        <begin position="160"/>
        <end position="295"/>
    </location>
</feature>
<keyword evidence="4 5" id="KW-0472">Membrane</keyword>
<dbReference type="InterPro" id="IPR050638">
    <property type="entry name" value="AA-Vitamin_Transporters"/>
</dbReference>
<evidence type="ECO:0000256" key="1">
    <source>
        <dbReference type="ARBA" id="ARBA00004141"/>
    </source>
</evidence>
<dbReference type="InterPro" id="IPR000620">
    <property type="entry name" value="EamA_dom"/>
</dbReference>
<feature type="transmembrane region" description="Helical" evidence="5">
    <location>
        <begin position="223"/>
        <end position="244"/>
    </location>
</feature>
<organism evidence="7">
    <name type="scientific">mine drainage metagenome</name>
    <dbReference type="NCBI Taxonomy" id="410659"/>
    <lineage>
        <taxon>unclassified sequences</taxon>
        <taxon>metagenomes</taxon>
        <taxon>ecological metagenomes</taxon>
    </lineage>
</organism>
<dbReference type="GO" id="GO:0016020">
    <property type="term" value="C:membrane"/>
    <property type="evidence" value="ECO:0007669"/>
    <property type="project" value="UniProtKB-SubCell"/>
</dbReference>
<sequence>MDSRKPLDALSVSLMLLLCLIWSMQQIALKATAADIAPMLQIALRSGVGALLVSVFMAIRGQHVSLADGNWRPGLVVGGLFALEYLLVSESLRYTSAAHLVVFLYTAPVFAALGLHWKLPSERLAALQWVGIALAFGGIAVAFLGGGHRVTAGEPSNVLLGDFLALMAGAAWGATTVVVRTTSLSSLPAAQTLLYQLLAAFVLLLTASFILGQTTFHPTPLALWALAFQSLIVSFASFLAWFWLLRHYQASRLGVLSFTTPLFGIVLGAWLLNEPINPSFMTGSLLILPGIVLVSSYGMLKQWAGALIARHQ</sequence>
<evidence type="ECO:0000313" key="7">
    <source>
        <dbReference type="EMBL" id="CBH95716.1"/>
    </source>
</evidence>
<dbReference type="SUPFAM" id="SSF103481">
    <property type="entry name" value="Multidrug resistance efflux transporter EmrE"/>
    <property type="match status" value="2"/>
</dbReference>
<feature type="transmembrane region" description="Helical" evidence="5">
    <location>
        <begin position="253"/>
        <end position="272"/>
    </location>
</feature>
<dbReference type="PANTHER" id="PTHR32322">
    <property type="entry name" value="INNER MEMBRANE TRANSPORTER"/>
    <property type="match status" value="1"/>
</dbReference>
<name>E6PLB5_9ZZZZ</name>
<feature type="transmembrane region" description="Helical" evidence="5">
    <location>
        <begin position="278"/>
        <end position="300"/>
    </location>
</feature>
<feature type="transmembrane region" description="Helical" evidence="5">
    <location>
        <begin position="158"/>
        <end position="181"/>
    </location>
</feature>
<keyword evidence="2 5" id="KW-0812">Transmembrane</keyword>
<evidence type="ECO:0000256" key="3">
    <source>
        <dbReference type="ARBA" id="ARBA00022989"/>
    </source>
</evidence>
<feature type="transmembrane region" description="Helical" evidence="5">
    <location>
        <begin position="43"/>
        <end position="59"/>
    </location>
</feature>
<evidence type="ECO:0000259" key="6">
    <source>
        <dbReference type="Pfam" id="PF00892"/>
    </source>
</evidence>
<dbReference type="InterPro" id="IPR037185">
    <property type="entry name" value="EmrE-like"/>
</dbReference>
<feature type="transmembrane region" description="Helical" evidence="5">
    <location>
        <begin position="193"/>
        <end position="211"/>
    </location>
</feature>
<keyword evidence="3 5" id="KW-1133">Transmembrane helix</keyword>
<evidence type="ECO:0000256" key="2">
    <source>
        <dbReference type="ARBA" id="ARBA00022692"/>
    </source>
</evidence>
<dbReference type="AlphaFoldDB" id="E6PLB5"/>
<gene>
    <name evidence="7" type="ORF">CARN2_1983</name>
</gene>
<dbReference type="Pfam" id="PF00892">
    <property type="entry name" value="EamA"/>
    <property type="match status" value="2"/>
</dbReference>
<reference evidence="7" key="1">
    <citation type="submission" date="2009-10" db="EMBL/GenBank/DDBJ databases">
        <title>Diversity of trophic interactions inside an arsenic-rich microbial ecosystem.</title>
        <authorList>
            <person name="Bertin P.N."/>
            <person name="Heinrich-Salmeron A."/>
            <person name="Pelletier E."/>
            <person name="Goulhen-Chollet F."/>
            <person name="Arsene-Ploetze F."/>
            <person name="Gallien S."/>
            <person name="Calteau A."/>
            <person name="Vallenet D."/>
            <person name="Casiot C."/>
            <person name="Chane-Woon-Ming B."/>
            <person name="Giloteaux L."/>
            <person name="Barakat M."/>
            <person name="Bonnefoy V."/>
            <person name="Bruneel O."/>
            <person name="Chandler M."/>
            <person name="Cleiss J."/>
            <person name="Duran R."/>
            <person name="Elbaz-Poulichet F."/>
            <person name="Fonknechten N."/>
            <person name="Lauga B."/>
            <person name="Mornico D."/>
            <person name="Ortet P."/>
            <person name="Schaeffer C."/>
            <person name="Siguier P."/>
            <person name="Alexander Thil Smith A."/>
            <person name="Van Dorsselaer A."/>
            <person name="Weissenbach J."/>
            <person name="Medigue C."/>
            <person name="Le Paslier D."/>
        </authorList>
    </citation>
    <scope>NUCLEOTIDE SEQUENCE</scope>
</reference>
<comment type="subcellular location">
    <subcellularLocation>
        <location evidence="1">Membrane</location>
        <topology evidence="1">Multi-pass membrane protein</topology>
    </subcellularLocation>
</comment>
<feature type="transmembrane region" description="Helical" evidence="5">
    <location>
        <begin position="94"/>
        <end position="115"/>
    </location>
</feature>
<comment type="caution">
    <text evidence="7">The sequence shown here is derived from an EMBL/GenBank/DDBJ whole genome shotgun (WGS) entry which is preliminary data.</text>
</comment>
<evidence type="ECO:0000256" key="5">
    <source>
        <dbReference type="SAM" id="Phobius"/>
    </source>
</evidence>
<proteinExistence type="predicted"/>
<feature type="domain" description="EamA" evidence="6">
    <location>
        <begin position="12"/>
        <end position="143"/>
    </location>
</feature>
<accession>E6PLB5</accession>
<dbReference type="EMBL" id="CABM01000011">
    <property type="protein sequence ID" value="CBH95716.1"/>
    <property type="molecule type" value="Genomic_DNA"/>
</dbReference>
<protein>
    <recommendedName>
        <fullName evidence="6">EamA domain-containing protein</fullName>
    </recommendedName>
</protein>
<feature type="transmembrane region" description="Helical" evidence="5">
    <location>
        <begin position="127"/>
        <end position="146"/>
    </location>
</feature>